<evidence type="ECO:0000256" key="2">
    <source>
        <dbReference type="ARBA" id="ARBA00023287"/>
    </source>
</evidence>
<dbReference type="Pfam" id="PF07963">
    <property type="entry name" value="N_methyl"/>
    <property type="match status" value="1"/>
</dbReference>
<dbReference type="Proteomes" id="UP001518925">
    <property type="component" value="Unassembled WGS sequence"/>
</dbReference>
<name>A0ABS2DFP2_9BACI</name>
<evidence type="ECO:0000313" key="5">
    <source>
        <dbReference type="Proteomes" id="UP001518925"/>
    </source>
</evidence>
<keyword evidence="5" id="KW-1185">Reference proteome</keyword>
<dbReference type="SUPFAM" id="SSF54523">
    <property type="entry name" value="Pili subunits"/>
    <property type="match status" value="1"/>
</dbReference>
<evidence type="ECO:0000256" key="3">
    <source>
        <dbReference type="SAM" id="Phobius"/>
    </source>
</evidence>
<dbReference type="RefSeq" id="WP_204202680.1">
    <property type="nucleotide sequence ID" value="NZ_JAFELM010000021.1"/>
</dbReference>
<dbReference type="NCBIfam" id="NF040982">
    <property type="entry name" value="ComGD"/>
    <property type="match status" value="1"/>
</dbReference>
<dbReference type="InterPro" id="IPR016785">
    <property type="entry name" value="ComGD"/>
</dbReference>
<keyword evidence="3" id="KW-1133">Transmembrane helix</keyword>
<comment type="caution">
    <text evidence="4">The sequence shown here is derived from an EMBL/GenBank/DDBJ whole genome shotgun (WGS) entry which is preliminary data.</text>
</comment>
<accession>A0ABS2DFP2</accession>
<feature type="transmembrane region" description="Helical" evidence="3">
    <location>
        <begin position="7"/>
        <end position="31"/>
    </location>
</feature>
<keyword evidence="3" id="KW-0472">Membrane</keyword>
<gene>
    <name evidence="4" type="ORF">JR050_06385</name>
</gene>
<evidence type="ECO:0000313" key="4">
    <source>
        <dbReference type="EMBL" id="MBM6617302.1"/>
    </source>
</evidence>
<protein>
    <submittedName>
        <fullName evidence="4">Type II secretion system protein</fullName>
    </submittedName>
</protein>
<dbReference type="NCBIfam" id="TIGR02532">
    <property type="entry name" value="IV_pilin_GFxxxE"/>
    <property type="match status" value="1"/>
</dbReference>
<comment type="subcellular location">
    <subcellularLocation>
        <location evidence="1">Cell surface</location>
    </subcellularLocation>
</comment>
<proteinExistence type="predicted"/>
<reference evidence="4 5" key="1">
    <citation type="submission" date="2021-02" db="EMBL/GenBank/DDBJ databases">
        <title>Bacillus sp. RD4P76, an endophyte from a halophyte.</title>
        <authorList>
            <person name="Sun J.-Q."/>
        </authorList>
    </citation>
    <scope>NUCLEOTIDE SEQUENCE [LARGE SCALE GENOMIC DNA]</scope>
    <source>
        <strain evidence="4 5">RD4P76</strain>
    </source>
</reference>
<keyword evidence="3" id="KW-0812">Transmembrane</keyword>
<keyword evidence="2" id="KW-0178">Competence</keyword>
<organism evidence="4 5">
    <name type="scientific">Bacillus suaedaesalsae</name>
    <dbReference type="NCBI Taxonomy" id="2810349"/>
    <lineage>
        <taxon>Bacteria</taxon>
        <taxon>Bacillati</taxon>
        <taxon>Bacillota</taxon>
        <taxon>Bacilli</taxon>
        <taxon>Bacillales</taxon>
        <taxon>Bacillaceae</taxon>
        <taxon>Bacillus</taxon>
    </lineage>
</organism>
<sequence>MFRKENGFTFLEMLVVMTIVLIVSSLSFVYVRTTYENKIVNQFFEVLQEDIWLAQQHAISHSQSVELTFYTEQAFYDIRESGLRKLINKRPVHPSIRIRPLTMANPIKFQPNGNISGAGTVYVYDYNDTYKLIFQLGRGRFRVEKQ</sequence>
<dbReference type="InterPro" id="IPR045584">
    <property type="entry name" value="Pilin-like"/>
</dbReference>
<evidence type="ECO:0000256" key="1">
    <source>
        <dbReference type="ARBA" id="ARBA00004241"/>
    </source>
</evidence>
<dbReference type="EMBL" id="JAFELM010000021">
    <property type="protein sequence ID" value="MBM6617302.1"/>
    <property type="molecule type" value="Genomic_DNA"/>
</dbReference>
<dbReference type="InterPro" id="IPR012902">
    <property type="entry name" value="N_methyl_site"/>
</dbReference>
<dbReference type="PIRSF" id="PIRSF021292">
    <property type="entry name" value="Competence_ComGD"/>
    <property type="match status" value="1"/>
</dbReference>